<dbReference type="GO" id="GO:0003723">
    <property type="term" value="F:RNA binding"/>
    <property type="evidence" value="ECO:0007669"/>
    <property type="project" value="InterPro"/>
</dbReference>
<keyword evidence="1" id="KW-0677">Repeat</keyword>
<dbReference type="AlphaFoldDB" id="A0AAV5L444"/>
<dbReference type="InterPro" id="IPR046848">
    <property type="entry name" value="E_motif"/>
</dbReference>
<evidence type="ECO:0000256" key="1">
    <source>
        <dbReference type="ARBA" id="ARBA00022737"/>
    </source>
</evidence>
<dbReference type="NCBIfam" id="TIGR00756">
    <property type="entry name" value="PPR"/>
    <property type="match status" value="4"/>
</dbReference>
<comment type="caution">
    <text evidence="4">The sequence shown here is derived from an EMBL/GenBank/DDBJ whole genome shotgun (WGS) entry which is preliminary data.</text>
</comment>
<dbReference type="InterPro" id="IPR011990">
    <property type="entry name" value="TPR-like_helical_dom_sf"/>
</dbReference>
<proteinExistence type="inferred from homology"/>
<dbReference type="PROSITE" id="PS51375">
    <property type="entry name" value="PPR"/>
    <property type="match status" value="4"/>
</dbReference>
<comment type="similarity">
    <text evidence="2">Belongs to the PPR family. PCMP-E subfamily.</text>
</comment>
<protein>
    <recommendedName>
        <fullName evidence="6">Pentatricopeptide repeat-containing protein</fullName>
    </recommendedName>
</protein>
<feature type="repeat" description="PPR" evidence="3">
    <location>
        <begin position="308"/>
        <end position="342"/>
    </location>
</feature>
<evidence type="ECO:0000313" key="4">
    <source>
        <dbReference type="EMBL" id="GKV31969.1"/>
    </source>
</evidence>
<dbReference type="PANTHER" id="PTHR47926:SF540">
    <property type="entry name" value="PENTATRICOPEPTIDE REPEAT-CONTAINING PROTEIN"/>
    <property type="match status" value="1"/>
</dbReference>
<dbReference type="Proteomes" id="UP001054252">
    <property type="component" value="Unassembled WGS sequence"/>
</dbReference>
<dbReference type="EMBL" id="BPVZ01000093">
    <property type="protein sequence ID" value="GKV31969.1"/>
    <property type="molecule type" value="Genomic_DNA"/>
</dbReference>
<dbReference type="Pfam" id="PF01535">
    <property type="entry name" value="PPR"/>
    <property type="match status" value="2"/>
</dbReference>
<organism evidence="4 5">
    <name type="scientific">Rubroshorea leprosula</name>
    <dbReference type="NCBI Taxonomy" id="152421"/>
    <lineage>
        <taxon>Eukaryota</taxon>
        <taxon>Viridiplantae</taxon>
        <taxon>Streptophyta</taxon>
        <taxon>Embryophyta</taxon>
        <taxon>Tracheophyta</taxon>
        <taxon>Spermatophyta</taxon>
        <taxon>Magnoliopsida</taxon>
        <taxon>eudicotyledons</taxon>
        <taxon>Gunneridae</taxon>
        <taxon>Pentapetalae</taxon>
        <taxon>rosids</taxon>
        <taxon>malvids</taxon>
        <taxon>Malvales</taxon>
        <taxon>Dipterocarpaceae</taxon>
        <taxon>Rubroshorea</taxon>
    </lineage>
</organism>
<dbReference type="FunFam" id="1.25.40.10:FF:000334">
    <property type="entry name" value="Pentatricopeptide repeat-containing protein"/>
    <property type="match status" value="1"/>
</dbReference>
<feature type="repeat" description="PPR" evidence="3">
    <location>
        <begin position="206"/>
        <end position="240"/>
    </location>
</feature>
<dbReference type="FunFam" id="1.25.40.10:FF:000921">
    <property type="entry name" value="Pentatricopeptide repeat-containing protein At5g48910"/>
    <property type="match status" value="1"/>
</dbReference>
<dbReference type="PANTHER" id="PTHR47926">
    <property type="entry name" value="PENTATRICOPEPTIDE REPEAT-CONTAINING PROTEIN"/>
    <property type="match status" value="1"/>
</dbReference>
<sequence>MRTNRVCSMEVERKILSLLHGHKTRKQLPEIHAHFLRQGLHQSNQILSHFVSVCGHLNRMEYANRVFCQTQNPNILLFNSMIKGYSRNGPYEESLSLFYLMKNRGIWPDEYTLAPLLKACTSLGDFRPGQRVHGEIVRVGFESFSAVGIGVVELYCSCGRMEDAKKVFDERSDRDVIIWNLMIRGFCNLGNVDTGLHLFRQMSERNIVSWNSMISCLAQSRKDSEALALFHEMLEQGFKPDEATIVTVLPICSRLGAVDVGEWIHSYAESIGLCQSVVSVGNALVDYHSKCGNSETSIKLFNEMPVRNVISWNSMILGLAFNGKGELGVEFFKEMMDKGESPNDATYLAALTCCAHAGLVEKGQELFALMSENRHVDLKLEHYGCMVDLLARSGYVRMAYDLIRSMPFRPNATLWGTLLSSCRTHGDVELAELAAKELINLEPLNSGNYVLLSNIYAEEGKWDEVEKVRVLMRMKSVKKAPGQSAMG</sequence>
<dbReference type="InterPro" id="IPR046960">
    <property type="entry name" value="PPR_At4g14850-like_plant"/>
</dbReference>
<evidence type="ECO:0000256" key="2">
    <source>
        <dbReference type="ARBA" id="ARBA00061659"/>
    </source>
</evidence>
<dbReference type="Pfam" id="PF13041">
    <property type="entry name" value="PPR_2"/>
    <property type="match status" value="3"/>
</dbReference>
<accession>A0AAV5L444</accession>
<reference evidence="4 5" key="1">
    <citation type="journal article" date="2021" name="Commun. Biol.">
        <title>The genome of Shorea leprosula (Dipterocarpaceae) highlights the ecological relevance of drought in aseasonal tropical rainforests.</title>
        <authorList>
            <person name="Ng K.K.S."/>
            <person name="Kobayashi M.J."/>
            <person name="Fawcett J.A."/>
            <person name="Hatakeyama M."/>
            <person name="Paape T."/>
            <person name="Ng C.H."/>
            <person name="Ang C.C."/>
            <person name="Tnah L.H."/>
            <person name="Lee C.T."/>
            <person name="Nishiyama T."/>
            <person name="Sese J."/>
            <person name="O'Brien M.J."/>
            <person name="Copetti D."/>
            <person name="Mohd Noor M.I."/>
            <person name="Ong R.C."/>
            <person name="Putra M."/>
            <person name="Sireger I.Z."/>
            <person name="Indrioko S."/>
            <person name="Kosugi Y."/>
            <person name="Izuno A."/>
            <person name="Isagi Y."/>
            <person name="Lee S.L."/>
            <person name="Shimizu K.K."/>
        </authorList>
    </citation>
    <scope>NUCLEOTIDE SEQUENCE [LARGE SCALE GENOMIC DNA]</scope>
    <source>
        <strain evidence="4">214</strain>
    </source>
</reference>
<keyword evidence="5" id="KW-1185">Reference proteome</keyword>
<feature type="repeat" description="PPR" evidence="3">
    <location>
        <begin position="175"/>
        <end position="205"/>
    </location>
</feature>
<dbReference type="Pfam" id="PF20431">
    <property type="entry name" value="E_motif"/>
    <property type="match status" value="1"/>
</dbReference>
<evidence type="ECO:0008006" key="6">
    <source>
        <dbReference type="Google" id="ProtNLM"/>
    </source>
</evidence>
<dbReference type="Gene3D" id="1.25.40.10">
    <property type="entry name" value="Tetratricopeptide repeat domain"/>
    <property type="match status" value="3"/>
</dbReference>
<name>A0AAV5L444_9ROSI</name>
<evidence type="ECO:0000313" key="5">
    <source>
        <dbReference type="Proteomes" id="UP001054252"/>
    </source>
</evidence>
<dbReference type="InterPro" id="IPR002885">
    <property type="entry name" value="PPR_rpt"/>
</dbReference>
<dbReference type="Pfam" id="PF12854">
    <property type="entry name" value="PPR_1"/>
    <property type="match status" value="1"/>
</dbReference>
<dbReference type="SUPFAM" id="SSF48452">
    <property type="entry name" value="TPR-like"/>
    <property type="match status" value="1"/>
</dbReference>
<gene>
    <name evidence="4" type="ORF">SLEP1_g40617</name>
</gene>
<dbReference type="GO" id="GO:0009451">
    <property type="term" value="P:RNA modification"/>
    <property type="evidence" value="ECO:0007669"/>
    <property type="project" value="InterPro"/>
</dbReference>
<evidence type="ECO:0000256" key="3">
    <source>
        <dbReference type="PROSITE-ProRule" id="PRU00708"/>
    </source>
</evidence>
<feature type="repeat" description="PPR" evidence="3">
    <location>
        <begin position="74"/>
        <end position="108"/>
    </location>
</feature>